<dbReference type="Proteomes" id="UP000054078">
    <property type="component" value="Unassembled WGS sequence"/>
</dbReference>
<dbReference type="STRING" id="1299998.AUL39_06570"/>
<comment type="caution">
    <text evidence="1">The sequence shown here is derived from an EMBL/GenBank/DDBJ whole genome shotgun (WGS) entry which is preliminary data.</text>
</comment>
<reference evidence="1 2" key="1">
    <citation type="submission" date="2015-12" db="EMBL/GenBank/DDBJ databases">
        <title>Draft Genome Sequence of Olsenella scatoligenes SK9K4T; a Producer of 3-Methylindole- (skatole) and 4-Methylphenol- (p-cresol) Isolated from Pig Feces.</title>
        <authorList>
            <person name="Li X."/>
            <person name="Borg B."/>
            <person name="Canibe N."/>
        </authorList>
    </citation>
    <scope>NUCLEOTIDE SEQUENCE [LARGE SCALE GENOMIC DNA]</scope>
    <source>
        <strain evidence="1 2">SK9K4</strain>
    </source>
</reference>
<accession>A0A117J4X7</accession>
<keyword evidence="2" id="KW-1185">Reference proteome</keyword>
<gene>
    <name evidence="1" type="ORF">AUL39_06570</name>
</gene>
<proteinExistence type="predicted"/>
<dbReference type="AlphaFoldDB" id="A0A117J4X7"/>
<dbReference type="RefSeq" id="WP_059054782.1">
    <property type="nucleotide sequence ID" value="NZ_LOJF01000009.1"/>
</dbReference>
<organism evidence="1 2">
    <name type="scientific">Tractidigestivibacter scatoligenes</name>
    <name type="common">Olsenella scatoligenes</name>
    <dbReference type="NCBI Taxonomy" id="1299998"/>
    <lineage>
        <taxon>Bacteria</taxon>
        <taxon>Bacillati</taxon>
        <taxon>Actinomycetota</taxon>
        <taxon>Coriobacteriia</taxon>
        <taxon>Coriobacteriales</taxon>
        <taxon>Atopobiaceae</taxon>
        <taxon>Tractidigestivibacter</taxon>
    </lineage>
</organism>
<dbReference type="EMBL" id="LOJF01000009">
    <property type="protein sequence ID" value="KUH58633.1"/>
    <property type="molecule type" value="Genomic_DNA"/>
</dbReference>
<dbReference type="OrthoDB" id="3191398at2"/>
<evidence type="ECO:0000313" key="2">
    <source>
        <dbReference type="Proteomes" id="UP000054078"/>
    </source>
</evidence>
<name>A0A117J4X7_TRASO</name>
<sequence>MSGYQESLVKVGCLAEAAGIRKAFDEWKVPFFRMYGVERAVRDVSPDLPSREGDMLCLPRIPIREGDLFVVLCGDRHPYQCCSGRWFYIDGLADAVHENYRSYLVPVDEDRVRSSWGDNARLAQRSYVNWKDYLANVEATWDKDEVDPRARFAEVVYGIDATAPAIMGIDPDPIYAIARMLRERGITGAIVNGKVPMEDIM</sequence>
<protein>
    <submittedName>
        <fullName evidence="1">Uncharacterized protein</fullName>
    </submittedName>
</protein>
<evidence type="ECO:0000313" key="1">
    <source>
        <dbReference type="EMBL" id="KUH58633.1"/>
    </source>
</evidence>